<feature type="region of interest" description="Disordered" evidence="1">
    <location>
        <begin position="1"/>
        <end position="28"/>
    </location>
</feature>
<protein>
    <submittedName>
        <fullName evidence="2">Uncharacterized protein</fullName>
    </submittedName>
</protein>
<dbReference type="AlphaFoldDB" id="N1PUN0"/>
<organism evidence="2 3">
    <name type="scientific">Dothistroma septosporum (strain NZE10 / CBS 128990)</name>
    <name type="common">Red band needle blight fungus</name>
    <name type="synonym">Mycosphaerella pini</name>
    <dbReference type="NCBI Taxonomy" id="675120"/>
    <lineage>
        <taxon>Eukaryota</taxon>
        <taxon>Fungi</taxon>
        <taxon>Dikarya</taxon>
        <taxon>Ascomycota</taxon>
        <taxon>Pezizomycotina</taxon>
        <taxon>Dothideomycetes</taxon>
        <taxon>Dothideomycetidae</taxon>
        <taxon>Mycosphaerellales</taxon>
        <taxon>Mycosphaerellaceae</taxon>
        <taxon>Dothistroma</taxon>
    </lineage>
</organism>
<evidence type="ECO:0000313" key="2">
    <source>
        <dbReference type="EMBL" id="EME46648.1"/>
    </source>
</evidence>
<proteinExistence type="predicted"/>
<evidence type="ECO:0000313" key="3">
    <source>
        <dbReference type="Proteomes" id="UP000016933"/>
    </source>
</evidence>
<dbReference type="Proteomes" id="UP000016933">
    <property type="component" value="Unassembled WGS sequence"/>
</dbReference>
<sequence length="259" mass="29324">MVARHPSLPRAESRRPHQYLPITRDAQPDAFRSLEDQVDIGGSFSEHCTILSHKQESDNDSRDSATPQEIEAAHILVEMAKFEAGSLAGPEKVKPDSMAERIKQEMWQIPISSWEGLLQDDFDHCNFVIDDDPNDGDFSPSLPVIKKPRSIKSKAHQKASPSVSKGSSKEKKRLLSEAEKQENRRMQQKNRRAGDGTGRAAAIPLSIEANAYLRVLVADMAMSWDARVILFNRRFGHEHVRKKTALTGRVRYMKRKGEW</sequence>
<feature type="compositionally biased region" description="Basic and acidic residues" evidence="1">
    <location>
        <begin position="167"/>
        <end position="185"/>
    </location>
</feature>
<dbReference type="EMBL" id="KB446537">
    <property type="protein sequence ID" value="EME46648.1"/>
    <property type="molecule type" value="Genomic_DNA"/>
</dbReference>
<evidence type="ECO:0000256" key="1">
    <source>
        <dbReference type="SAM" id="MobiDB-lite"/>
    </source>
</evidence>
<reference evidence="3" key="1">
    <citation type="journal article" date="2012" name="PLoS Genet.">
        <title>The genomes of the fungal plant pathogens Cladosporium fulvum and Dothistroma septosporum reveal adaptation to different hosts and lifestyles but also signatures of common ancestry.</title>
        <authorList>
            <person name="de Wit P.J.G.M."/>
            <person name="van der Burgt A."/>
            <person name="Oekmen B."/>
            <person name="Stergiopoulos I."/>
            <person name="Abd-Elsalam K.A."/>
            <person name="Aerts A.L."/>
            <person name="Bahkali A.H."/>
            <person name="Beenen H.G."/>
            <person name="Chettri P."/>
            <person name="Cox M.P."/>
            <person name="Datema E."/>
            <person name="de Vries R.P."/>
            <person name="Dhillon B."/>
            <person name="Ganley A.R."/>
            <person name="Griffiths S.A."/>
            <person name="Guo Y."/>
            <person name="Hamelin R.C."/>
            <person name="Henrissat B."/>
            <person name="Kabir M.S."/>
            <person name="Jashni M.K."/>
            <person name="Kema G."/>
            <person name="Klaubauf S."/>
            <person name="Lapidus A."/>
            <person name="Levasseur A."/>
            <person name="Lindquist E."/>
            <person name="Mehrabi R."/>
            <person name="Ohm R.A."/>
            <person name="Owen T.J."/>
            <person name="Salamov A."/>
            <person name="Schwelm A."/>
            <person name="Schijlen E."/>
            <person name="Sun H."/>
            <person name="van den Burg H.A."/>
            <person name="van Ham R.C.H.J."/>
            <person name="Zhang S."/>
            <person name="Goodwin S.B."/>
            <person name="Grigoriev I.V."/>
            <person name="Collemare J."/>
            <person name="Bradshaw R.E."/>
        </authorList>
    </citation>
    <scope>NUCLEOTIDE SEQUENCE [LARGE SCALE GENOMIC DNA]</scope>
    <source>
        <strain evidence="3">NZE10 / CBS 128990</strain>
    </source>
</reference>
<accession>N1PUN0</accession>
<dbReference type="HOGENOM" id="CLU_1073726_0_0_1"/>
<reference evidence="2 3" key="2">
    <citation type="journal article" date="2012" name="PLoS Pathog.">
        <title>Diverse lifestyles and strategies of plant pathogenesis encoded in the genomes of eighteen Dothideomycetes fungi.</title>
        <authorList>
            <person name="Ohm R.A."/>
            <person name="Feau N."/>
            <person name="Henrissat B."/>
            <person name="Schoch C.L."/>
            <person name="Horwitz B.A."/>
            <person name="Barry K.W."/>
            <person name="Condon B.J."/>
            <person name="Copeland A.C."/>
            <person name="Dhillon B."/>
            <person name="Glaser F."/>
            <person name="Hesse C.N."/>
            <person name="Kosti I."/>
            <person name="LaButti K."/>
            <person name="Lindquist E.A."/>
            <person name="Lucas S."/>
            <person name="Salamov A.A."/>
            <person name="Bradshaw R.E."/>
            <person name="Ciuffetti L."/>
            <person name="Hamelin R.C."/>
            <person name="Kema G.H.J."/>
            <person name="Lawrence C."/>
            <person name="Scott J.A."/>
            <person name="Spatafora J.W."/>
            <person name="Turgeon B.G."/>
            <person name="de Wit P.J.G.M."/>
            <person name="Zhong S."/>
            <person name="Goodwin S.B."/>
            <person name="Grigoriev I.V."/>
        </authorList>
    </citation>
    <scope>NUCLEOTIDE SEQUENCE [LARGE SCALE GENOMIC DNA]</scope>
    <source>
        <strain evidence="3">NZE10 / CBS 128990</strain>
    </source>
</reference>
<keyword evidence="3" id="KW-1185">Reference proteome</keyword>
<feature type="compositionally biased region" description="Basic residues" evidence="1">
    <location>
        <begin position="146"/>
        <end position="157"/>
    </location>
</feature>
<name>N1PUN0_DOTSN</name>
<gene>
    <name evidence="2" type="ORF">DOTSEDRAFT_22694</name>
</gene>
<feature type="region of interest" description="Disordered" evidence="1">
    <location>
        <begin position="137"/>
        <end position="197"/>
    </location>
</feature>